<dbReference type="Proteomes" id="UP000255279">
    <property type="component" value="Unassembled WGS sequence"/>
</dbReference>
<keyword evidence="1" id="KW-0778">Tellurium resistance</keyword>
<proteinExistence type="predicted"/>
<reference evidence="3 5" key="1">
    <citation type="submission" date="2017-02" db="EMBL/GenBank/DDBJ databases">
        <title>Draft genome sequence of Moraxella caviae CCUG 355 type strain.</title>
        <authorList>
            <person name="Engstrom-Jakobsson H."/>
            <person name="Salva-Serra F."/>
            <person name="Thorell K."/>
            <person name="Gonzales-Siles L."/>
            <person name="Karlsson R."/>
            <person name="Boulund F."/>
            <person name="Engstrand L."/>
            <person name="Moore E."/>
        </authorList>
    </citation>
    <scope>NUCLEOTIDE SEQUENCE [LARGE SCALE GENOMIC DNA]</scope>
    <source>
        <strain evidence="3 5">CCUG 355</strain>
    </source>
</reference>
<evidence type="ECO:0000256" key="1">
    <source>
        <dbReference type="ARBA" id="ARBA00022686"/>
    </source>
</evidence>
<dbReference type="Proteomes" id="UP000190435">
    <property type="component" value="Unassembled WGS sequence"/>
</dbReference>
<evidence type="ECO:0000313" key="6">
    <source>
        <dbReference type="Proteomes" id="UP000255279"/>
    </source>
</evidence>
<evidence type="ECO:0000313" key="4">
    <source>
        <dbReference type="EMBL" id="STZ14382.1"/>
    </source>
</evidence>
<evidence type="ECO:0000259" key="2">
    <source>
        <dbReference type="Pfam" id="PF02342"/>
    </source>
</evidence>
<dbReference type="OrthoDB" id="6647719at2"/>
<dbReference type="CDD" id="cd06974">
    <property type="entry name" value="TerD_like"/>
    <property type="match status" value="1"/>
</dbReference>
<dbReference type="InterPro" id="IPR051324">
    <property type="entry name" value="Stress/Tellurium_Resist"/>
</dbReference>
<accession>A0A1T0A6W3</accession>
<evidence type="ECO:0000313" key="3">
    <source>
        <dbReference type="EMBL" id="OOR91532.1"/>
    </source>
</evidence>
<dbReference type="PANTHER" id="PTHR32097:SF17">
    <property type="entry name" value="CAMP-BINDING PROTEIN 1-RELATED"/>
    <property type="match status" value="1"/>
</dbReference>
<protein>
    <submittedName>
        <fullName evidence="4">Uncharacterized proteins involved in stress response, homologs of TerZ and putative cAMP-binding protein CABP1</fullName>
    </submittedName>
</protein>
<dbReference type="EMBL" id="UGQE01000004">
    <property type="protein sequence ID" value="STZ14382.1"/>
    <property type="molecule type" value="Genomic_DNA"/>
</dbReference>
<dbReference type="InterPro" id="IPR003325">
    <property type="entry name" value="TerD"/>
</dbReference>
<dbReference type="EMBL" id="MUXU01000021">
    <property type="protein sequence ID" value="OOR91532.1"/>
    <property type="molecule type" value="Genomic_DNA"/>
</dbReference>
<dbReference type="Gene3D" id="2.60.60.30">
    <property type="entry name" value="sav2460 like domains"/>
    <property type="match status" value="1"/>
</dbReference>
<evidence type="ECO:0000313" key="5">
    <source>
        <dbReference type="Proteomes" id="UP000190435"/>
    </source>
</evidence>
<dbReference type="RefSeq" id="WP_078275995.1">
    <property type="nucleotide sequence ID" value="NZ_CAACXO010000006.1"/>
</dbReference>
<name>A0A1T0A6W3_9GAMM</name>
<gene>
    <name evidence="3" type="ORF">B0181_02970</name>
    <name evidence="4" type="ORF">NCTC10293_01975</name>
</gene>
<dbReference type="PANTHER" id="PTHR32097">
    <property type="entry name" value="CAMP-BINDING PROTEIN 1-RELATED"/>
    <property type="match status" value="1"/>
</dbReference>
<dbReference type="Pfam" id="PF02342">
    <property type="entry name" value="TerD"/>
    <property type="match status" value="1"/>
</dbReference>
<sequence length="255" mass="28157">MTSSVNAHTQTHTPSSNIPKNEALKVLFQPRTLGGLGLLGTHTVAGVKYEHTTLPRRGKDAWLAKLPKVKNTPISMDIDLACVLFDHTKTPIDALWYGKLRTADDTIRHAGDSLVGWEQFEESLINQEEIRLRTAALDARIHHIVFVISSHHNQPLNKANKGVATLADNETSIAHSFELSILPKNCQALIAWHLQKINRAAQFSSSGAPAEFDSNDEWLLHAPLSPITAKSSKDKHIDALTHAASEYIQAFGVRF</sequence>
<dbReference type="STRING" id="34060.B0181_02970"/>
<keyword evidence="5" id="KW-1185">Reference proteome</keyword>
<organism evidence="3 5">
    <name type="scientific">Moraxella caviae</name>
    <dbReference type="NCBI Taxonomy" id="34060"/>
    <lineage>
        <taxon>Bacteria</taxon>
        <taxon>Pseudomonadati</taxon>
        <taxon>Pseudomonadota</taxon>
        <taxon>Gammaproteobacteria</taxon>
        <taxon>Moraxellales</taxon>
        <taxon>Moraxellaceae</taxon>
        <taxon>Moraxella</taxon>
    </lineage>
</organism>
<feature type="domain" description="TerD" evidence="2">
    <location>
        <begin position="72"/>
        <end position="203"/>
    </location>
</feature>
<dbReference type="AlphaFoldDB" id="A0A1T0A6W3"/>
<dbReference type="GO" id="GO:0046690">
    <property type="term" value="P:response to tellurium ion"/>
    <property type="evidence" value="ECO:0007669"/>
    <property type="project" value="UniProtKB-KW"/>
</dbReference>
<reference evidence="4 6" key="2">
    <citation type="submission" date="2018-06" db="EMBL/GenBank/DDBJ databases">
        <authorList>
            <consortium name="Pathogen Informatics"/>
            <person name="Doyle S."/>
        </authorList>
    </citation>
    <scope>NUCLEOTIDE SEQUENCE [LARGE SCALE GENOMIC DNA]</scope>
    <source>
        <strain evidence="4 6">NCTC10293</strain>
    </source>
</reference>